<reference evidence="2 3" key="1">
    <citation type="journal article" date="2014" name="Mol. Plant">
        <title>Chromosome Scale Genome Assembly and Transcriptome Profiling of Nannochloropsis gaditana in Nitrogen Depletion.</title>
        <authorList>
            <person name="Corteggiani Carpinelli E."/>
            <person name="Telatin A."/>
            <person name="Vitulo N."/>
            <person name="Forcato C."/>
            <person name="D'Angelo M."/>
            <person name="Schiavon R."/>
            <person name="Vezzi A."/>
            <person name="Giacometti G.M."/>
            <person name="Morosinotto T."/>
            <person name="Valle G."/>
        </authorList>
    </citation>
    <scope>NUCLEOTIDE SEQUENCE [LARGE SCALE GENOMIC DNA]</scope>
    <source>
        <strain evidence="2 3">B-31</strain>
    </source>
</reference>
<keyword evidence="3" id="KW-1185">Reference proteome</keyword>
<accession>W7TKB7</accession>
<dbReference type="EMBL" id="AZIL01002621">
    <property type="protein sequence ID" value="EWM21184.1"/>
    <property type="molecule type" value="Genomic_DNA"/>
</dbReference>
<dbReference type="OrthoDB" id="438291at2759"/>
<dbReference type="AlphaFoldDB" id="W7TKB7"/>
<proteinExistence type="predicted"/>
<dbReference type="Proteomes" id="UP000019335">
    <property type="component" value="Unassembled WGS sequence"/>
</dbReference>
<evidence type="ECO:0000313" key="3">
    <source>
        <dbReference type="Proteomes" id="UP000019335"/>
    </source>
</evidence>
<name>W7TKB7_9STRA</name>
<organism evidence="2 3">
    <name type="scientific">Nannochloropsis gaditana</name>
    <dbReference type="NCBI Taxonomy" id="72520"/>
    <lineage>
        <taxon>Eukaryota</taxon>
        <taxon>Sar</taxon>
        <taxon>Stramenopiles</taxon>
        <taxon>Ochrophyta</taxon>
        <taxon>Eustigmatophyceae</taxon>
        <taxon>Eustigmatales</taxon>
        <taxon>Monodopsidaceae</taxon>
        <taxon>Nannochloropsis</taxon>
    </lineage>
</organism>
<protein>
    <submittedName>
        <fullName evidence="2">N-acetylglutamate synthase</fullName>
    </submittedName>
</protein>
<sequence length="200" mass="22327">MQWFLERGFEERSVGALPESRRDIYNWERKSKIYMKDIKTVRDLDAEELFYNVGERRDGAFEGRPGAREKGRSKRSVDDCDLRNDHQWFLSPASGGSRGKRLLPFGAWATQTHAVSGVPALWAQPPLSRIRSLARPSCPTATSSLHRRGDLDQSSRDSPSLQALTLRVVLDSPQPQGRKRGASFASASSMLDAARGPWGG</sequence>
<gene>
    <name evidence="2" type="ORF">Naga_101699g1</name>
</gene>
<feature type="region of interest" description="Disordered" evidence="1">
    <location>
        <begin position="133"/>
        <end position="200"/>
    </location>
</feature>
<comment type="caution">
    <text evidence="2">The sequence shown here is derived from an EMBL/GenBank/DDBJ whole genome shotgun (WGS) entry which is preliminary data.</text>
</comment>
<evidence type="ECO:0000256" key="1">
    <source>
        <dbReference type="SAM" id="MobiDB-lite"/>
    </source>
</evidence>
<evidence type="ECO:0000313" key="2">
    <source>
        <dbReference type="EMBL" id="EWM21184.1"/>
    </source>
</evidence>